<proteinExistence type="predicted"/>
<organism evidence="3 4">
    <name type="scientific">Schizopora paradoxa</name>
    <dbReference type="NCBI Taxonomy" id="27342"/>
    <lineage>
        <taxon>Eukaryota</taxon>
        <taxon>Fungi</taxon>
        <taxon>Dikarya</taxon>
        <taxon>Basidiomycota</taxon>
        <taxon>Agaricomycotina</taxon>
        <taxon>Agaricomycetes</taxon>
        <taxon>Hymenochaetales</taxon>
        <taxon>Schizoporaceae</taxon>
        <taxon>Schizopora</taxon>
    </lineage>
</organism>
<accession>A0A0H2SDS3</accession>
<name>A0A0H2SDS3_9AGAM</name>
<feature type="transmembrane region" description="Helical" evidence="1">
    <location>
        <begin position="141"/>
        <end position="161"/>
    </location>
</feature>
<feature type="transmembrane region" description="Helical" evidence="1">
    <location>
        <begin position="232"/>
        <end position="252"/>
    </location>
</feature>
<keyword evidence="1" id="KW-1133">Transmembrane helix</keyword>
<feature type="transmembrane region" description="Helical" evidence="1">
    <location>
        <begin position="108"/>
        <end position="129"/>
    </location>
</feature>
<sequence>MSSNTELLIKVARNTMAVKSLYGASSLGRRTTDMPLLIALDPGFSVCSWAVLLWDTIISFPDEARALSFYSSWQILYLATRYLGYVNTVIFIIYYFNPLNTPSDCFALNVSGTYILFVCLALSEATLVIRTYAIWGLSRIVLSWLCFSYLFIFGFSLERIFDFMQHDSLQYGPSPYPGILPCFPVKNKGMYYQTYILLMVFDLNLLVLTVWRAASHWKEGSGRLVHIVFRDGILYFASLAIVSVLNVIFFAGFKDKSYFAILMEPHRIFHVIFPLHLTLNVRRTGRQMALNDTSTSLPTQTSLCFRPFNPDLGIETTNSSQSSATL</sequence>
<dbReference type="Proteomes" id="UP000053477">
    <property type="component" value="Unassembled WGS sequence"/>
</dbReference>
<keyword evidence="1" id="KW-0472">Membrane</keyword>
<feature type="transmembrane region" description="Helical" evidence="1">
    <location>
        <begin position="34"/>
        <end position="54"/>
    </location>
</feature>
<dbReference type="AlphaFoldDB" id="A0A0H2SDS3"/>
<feature type="transmembrane region" description="Helical" evidence="1">
    <location>
        <begin position="75"/>
        <end position="96"/>
    </location>
</feature>
<evidence type="ECO:0000259" key="2">
    <source>
        <dbReference type="Pfam" id="PF20151"/>
    </source>
</evidence>
<keyword evidence="1" id="KW-0812">Transmembrane</keyword>
<evidence type="ECO:0000313" key="3">
    <source>
        <dbReference type="EMBL" id="KLO15176.1"/>
    </source>
</evidence>
<dbReference type="STRING" id="27342.A0A0H2SDS3"/>
<feature type="transmembrane region" description="Helical" evidence="1">
    <location>
        <begin position="190"/>
        <end position="211"/>
    </location>
</feature>
<evidence type="ECO:0000256" key="1">
    <source>
        <dbReference type="SAM" id="Phobius"/>
    </source>
</evidence>
<reference evidence="3 4" key="1">
    <citation type="submission" date="2015-04" db="EMBL/GenBank/DDBJ databases">
        <title>Complete genome sequence of Schizopora paradoxa KUC8140, a cosmopolitan wood degrader in East Asia.</title>
        <authorList>
            <consortium name="DOE Joint Genome Institute"/>
            <person name="Min B."/>
            <person name="Park H."/>
            <person name="Jang Y."/>
            <person name="Kim J.-J."/>
            <person name="Kim K.H."/>
            <person name="Pangilinan J."/>
            <person name="Lipzen A."/>
            <person name="Riley R."/>
            <person name="Grigoriev I.V."/>
            <person name="Spatafora J.W."/>
            <person name="Choi I.-G."/>
        </authorList>
    </citation>
    <scope>NUCLEOTIDE SEQUENCE [LARGE SCALE GENOMIC DNA]</scope>
    <source>
        <strain evidence="3 4">KUC8140</strain>
    </source>
</reference>
<evidence type="ECO:0000313" key="4">
    <source>
        <dbReference type="Proteomes" id="UP000053477"/>
    </source>
</evidence>
<keyword evidence="4" id="KW-1185">Reference proteome</keyword>
<dbReference type="InterPro" id="IPR045340">
    <property type="entry name" value="DUF6533"/>
</dbReference>
<dbReference type="InParanoid" id="A0A0H2SDS3"/>
<feature type="domain" description="DUF6533" evidence="2">
    <location>
        <begin position="44"/>
        <end position="84"/>
    </location>
</feature>
<gene>
    <name evidence="3" type="ORF">SCHPADRAFT_938902</name>
</gene>
<dbReference type="Pfam" id="PF20151">
    <property type="entry name" value="DUF6533"/>
    <property type="match status" value="1"/>
</dbReference>
<dbReference type="EMBL" id="KQ085933">
    <property type="protein sequence ID" value="KLO15176.1"/>
    <property type="molecule type" value="Genomic_DNA"/>
</dbReference>
<protein>
    <recommendedName>
        <fullName evidence="2">DUF6533 domain-containing protein</fullName>
    </recommendedName>
</protein>